<dbReference type="PRINTS" id="PR00262">
    <property type="entry name" value="IL1HBGF"/>
</dbReference>
<dbReference type="Pfam" id="PF00167">
    <property type="entry name" value="FGF"/>
    <property type="match status" value="1"/>
</dbReference>
<dbReference type="InterPro" id="IPR002209">
    <property type="entry name" value="Fibroblast_GF_fam"/>
</dbReference>
<evidence type="ECO:0000256" key="3">
    <source>
        <dbReference type="RuleBase" id="RU049442"/>
    </source>
</evidence>
<evidence type="ECO:0000313" key="5">
    <source>
        <dbReference type="Proteomes" id="UP000006813"/>
    </source>
</evidence>
<dbReference type="STRING" id="10181.G5C5W5"/>
<dbReference type="Proteomes" id="UP000006813">
    <property type="component" value="Unassembled WGS sequence"/>
</dbReference>
<keyword evidence="2" id="KW-0339">Growth factor</keyword>
<gene>
    <name evidence="4" type="ORF">GW7_08102</name>
</gene>
<dbReference type="PRINTS" id="PR00263">
    <property type="entry name" value="HBGFFGF"/>
</dbReference>
<proteinExistence type="inferred from homology"/>
<accession>G5C5W5</accession>
<reference evidence="4 5" key="1">
    <citation type="journal article" date="2011" name="Nature">
        <title>Genome sequencing reveals insights into physiology and longevity of the naked mole rat.</title>
        <authorList>
            <person name="Kim E.B."/>
            <person name="Fang X."/>
            <person name="Fushan A.A."/>
            <person name="Huang Z."/>
            <person name="Lobanov A.V."/>
            <person name="Han L."/>
            <person name="Marino S.M."/>
            <person name="Sun X."/>
            <person name="Turanov A.A."/>
            <person name="Yang P."/>
            <person name="Yim S.H."/>
            <person name="Zhao X."/>
            <person name="Kasaikina M.V."/>
            <person name="Stoletzki N."/>
            <person name="Peng C."/>
            <person name="Polak P."/>
            <person name="Xiong Z."/>
            <person name="Kiezun A."/>
            <person name="Zhu Y."/>
            <person name="Chen Y."/>
            <person name="Kryukov G.V."/>
            <person name="Zhang Q."/>
            <person name="Peshkin L."/>
            <person name="Yang L."/>
            <person name="Bronson R.T."/>
            <person name="Buffenstein R."/>
            <person name="Wang B."/>
            <person name="Han C."/>
            <person name="Li Q."/>
            <person name="Chen L."/>
            <person name="Zhao W."/>
            <person name="Sunyaev S.R."/>
            <person name="Park T.J."/>
            <person name="Zhang G."/>
            <person name="Wang J."/>
            <person name="Gladyshev V.N."/>
        </authorList>
    </citation>
    <scope>NUCLEOTIDE SEQUENCE [LARGE SCALE GENOMIC DNA]</scope>
</reference>
<evidence type="ECO:0000313" key="4">
    <source>
        <dbReference type="EMBL" id="EHB16926.1"/>
    </source>
</evidence>
<dbReference type="PANTHER" id="PTHR11486">
    <property type="entry name" value="FIBROBLAST GROWTH FACTOR"/>
    <property type="match status" value="1"/>
</dbReference>
<dbReference type="Gene3D" id="2.80.10.50">
    <property type="match status" value="1"/>
</dbReference>
<dbReference type="PROSITE" id="PS00247">
    <property type="entry name" value="HBGF_FGF"/>
    <property type="match status" value="1"/>
</dbReference>
<dbReference type="eggNOG" id="KOG3885">
    <property type="taxonomic scope" value="Eukaryota"/>
</dbReference>
<comment type="similarity">
    <text evidence="1 3">Belongs to the heparin-binding growth factors family.</text>
</comment>
<sequence>MQRKNECGCQGGLQYFSGVASGYEVRPGSGDPETLSPGPGNTVIAQLLYDLRYPHLEGDVRWRRLFSSTHFFLRVDPSGRVQGTRWRDGRDSVVEIRSVRVGAVAIKAVHSGFYVAMNRRGLLYGSRAYSVDCRFRERIEENGYNTYASLRWRHRGRPMFLALDGRGGPRRGTRTQRHQLSTHFLPVLVSCGSCWVGSAGA</sequence>
<dbReference type="EMBL" id="JH173462">
    <property type="protein sequence ID" value="EHB16926.1"/>
    <property type="molecule type" value="Genomic_DNA"/>
</dbReference>
<evidence type="ECO:0000256" key="1">
    <source>
        <dbReference type="ARBA" id="ARBA00007936"/>
    </source>
</evidence>
<dbReference type="SMART" id="SM00442">
    <property type="entry name" value="FGF"/>
    <property type="match status" value="1"/>
</dbReference>
<protein>
    <recommendedName>
        <fullName evidence="3">Fibroblast growth factor</fullName>
        <shortName evidence="3">FGF</shortName>
    </recommendedName>
</protein>
<dbReference type="GO" id="GO:0008083">
    <property type="term" value="F:growth factor activity"/>
    <property type="evidence" value="ECO:0007669"/>
    <property type="project" value="UniProtKB-KW"/>
</dbReference>
<evidence type="ECO:0000256" key="2">
    <source>
        <dbReference type="ARBA" id="ARBA00023030"/>
    </source>
</evidence>
<dbReference type="InterPro" id="IPR008996">
    <property type="entry name" value="IL1/FGF"/>
</dbReference>
<dbReference type="FunFam" id="2.80.10.50:FF:000004">
    <property type="entry name" value="Fibroblast growth factor"/>
    <property type="match status" value="1"/>
</dbReference>
<organism evidence="4 5">
    <name type="scientific">Heterocephalus glaber</name>
    <name type="common">Naked mole rat</name>
    <dbReference type="NCBI Taxonomy" id="10181"/>
    <lineage>
        <taxon>Eukaryota</taxon>
        <taxon>Metazoa</taxon>
        <taxon>Chordata</taxon>
        <taxon>Craniata</taxon>
        <taxon>Vertebrata</taxon>
        <taxon>Euteleostomi</taxon>
        <taxon>Mammalia</taxon>
        <taxon>Eutheria</taxon>
        <taxon>Euarchontoglires</taxon>
        <taxon>Glires</taxon>
        <taxon>Rodentia</taxon>
        <taxon>Hystricomorpha</taxon>
        <taxon>Bathyergidae</taxon>
        <taxon>Heterocephalus</taxon>
    </lineage>
</organism>
<dbReference type="CDD" id="cd23321">
    <property type="entry name" value="beta-trefoil_FGF22"/>
    <property type="match status" value="1"/>
</dbReference>
<dbReference type="AlphaFoldDB" id="G5C5W5"/>
<dbReference type="SUPFAM" id="SSF50353">
    <property type="entry name" value="Cytokine"/>
    <property type="match status" value="1"/>
</dbReference>
<name>G5C5W5_HETGA</name>
<dbReference type="InParanoid" id="G5C5W5"/>
<dbReference type="FunCoup" id="G5C5W5">
    <property type="interactions" value="707"/>
</dbReference>